<comment type="caution">
    <text evidence="3">The sequence shown here is derived from an EMBL/GenBank/DDBJ whole genome shotgun (WGS) entry which is preliminary data.</text>
</comment>
<evidence type="ECO:0000313" key="3">
    <source>
        <dbReference type="EMBL" id="CAE8714274.1"/>
    </source>
</evidence>
<keyword evidence="2" id="KW-0812">Transmembrane</keyword>
<dbReference type="EMBL" id="CAJNNW010032614">
    <property type="protein sequence ID" value="CAE8714274.1"/>
    <property type="molecule type" value="Genomic_DNA"/>
</dbReference>
<keyword evidence="2" id="KW-0472">Membrane</keyword>
<accession>A0A813KZK2</accession>
<sequence>CGNVGILPALLGPEECQRWSKVDVSSRVLGPPFLRRFRHARGSRFRRFPFAAALLAAAALLLGTLECDTSRCSSFGGPTSTSMRRPNLAFLGGSLAGRTMQPLGLRRKMEESEEGSRSRKTAPRSSAEGGGNGPVPVGGGGSSDAEVSSTPPLLLSEESDSERNDLAWFVPGVVVLWAVGYGSIYAAEYFTGGMGDMGGRIAVAFGLLLVLLVVGVVLKEVLR</sequence>
<protein>
    <submittedName>
        <fullName evidence="3">Uncharacterized protein</fullName>
    </submittedName>
</protein>
<feature type="compositionally biased region" description="Gly residues" evidence="1">
    <location>
        <begin position="128"/>
        <end position="142"/>
    </location>
</feature>
<feature type="transmembrane region" description="Helical" evidence="2">
    <location>
        <begin position="166"/>
        <end position="187"/>
    </location>
</feature>
<feature type="compositionally biased region" description="Basic and acidic residues" evidence="1">
    <location>
        <begin position="107"/>
        <end position="117"/>
    </location>
</feature>
<feature type="region of interest" description="Disordered" evidence="1">
    <location>
        <begin position="102"/>
        <end position="156"/>
    </location>
</feature>
<gene>
    <name evidence="3" type="ORF">PGLA2088_LOCUS37916</name>
</gene>
<reference evidence="3" key="1">
    <citation type="submission" date="2021-02" db="EMBL/GenBank/DDBJ databases">
        <authorList>
            <person name="Dougan E. K."/>
            <person name="Rhodes N."/>
            <person name="Thang M."/>
            <person name="Chan C."/>
        </authorList>
    </citation>
    <scope>NUCLEOTIDE SEQUENCE</scope>
</reference>
<evidence type="ECO:0000256" key="1">
    <source>
        <dbReference type="SAM" id="MobiDB-lite"/>
    </source>
</evidence>
<evidence type="ECO:0000256" key="2">
    <source>
        <dbReference type="SAM" id="Phobius"/>
    </source>
</evidence>
<feature type="transmembrane region" description="Helical" evidence="2">
    <location>
        <begin position="199"/>
        <end position="218"/>
    </location>
</feature>
<feature type="transmembrane region" description="Helical" evidence="2">
    <location>
        <begin position="45"/>
        <end position="65"/>
    </location>
</feature>
<feature type="non-terminal residue" evidence="3">
    <location>
        <position position="1"/>
    </location>
</feature>
<organism evidence="3 4">
    <name type="scientific">Polarella glacialis</name>
    <name type="common">Dinoflagellate</name>
    <dbReference type="NCBI Taxonomy" id="89957"/>
    <lineage>
        <taxon>Eukaryota</taxon>
        <taxon>Sar</taxon>
        <taxon>Alveolata</taxon>
        <taxon>Dinophyceae</taxon>
        <taxon>Suessiales</taxon>
        <taxon>Suessiaceae</taxon>
        <taxon>Polarella</taxon>
    </lineage>
</organism>
<keyword evidence="2" id="KW-1133">Transmembrane helix</keyword>
<name>A0A813KZK2_POLGL</name>
<proteinExistence type="predicted"/>
<evidence type="ECO:0000313" key="4">
    <source>
        <dbReference type="Proteomes" id="UP000626109"/>
    </source>
</evidence>
<dbReference type="Proteomes" id="UP000626109">
    <property type="component" value="Unassembled WGS sequence"/>
</dbReference>
<dbReference type="AlphaFoldDB" id="A0A813KZK2"/>